<comment type="similarity">
    <text evidence="1 3">Belongs to the type-B carboxylesterase/lipase family.</text>
</comment>
<dbReference type="OrthoDB" id="408631at2759"/>
<evidence type="ECO:0000256" key="3">
    <source>
        <dbReference type="RuleBase" id="RU361235"/>
    </source>
</evidence>
<name>A0A9W9TZ86_9EURO</name>
<dbReference type="PANTHER" id="PTHR43918:SF4">
    <property type="entry name" value="CARBOXYLIC ESTER HYDROLASE"/>
    <property type="match status" value="1"/>
</dbReference>
<feature type="domain" description="Carboxylesterase type B" evidence="5">
    <location>
        <begin position="120"/>
        <end position="609"/>
    </location>
</feature>
<dbReference type="EC" id="3.1.1.-" evidence="3"/>
<dbReference type="AlphaFoldDB" id="A0A9W9TZ86"/>
<feature type="compositionally biased region" description="Low complexity" evidence="4">
    <location>
        <begin position="34"/>
        <end position="51"/>
    </location>
</feature>
<sequence length="618" mass="68918">MFHRRRPATTTTRESKPTLMTRLRGPGARKQTIKTKSTTTRHTPATTTRHAPSTHRTTKRHWGSTTPQHHHRKVTMGDKVSGAMLKLKGSLTHRPALKAAGTRRMHGTDDLGYNLYQGVSLHNEVDQYLGMRYAKAPVHDLRFRSPEDPDANSKLFDASSFGPICIGVGQTPSDSLSEDCLFINVWKPANASSDSSLPVWLFIQGGGYANNANANYNGSEVVEQSGHDIVFVNFNYRVGALGFLASEAVRQNGSLNAGLLDQRKALHWVKKYIRHFGGNPDHIVIHGDSSGSGSVAHHLTAYGGRNDNLFIGAVAESTFWPTQRTVAEMEFQYQRFVKDVGCDEDEESLSCLRSAHIDTIQTYNVDEPFPGGSDDPAPLWYFLPIVDDDLVHDRLYSSFEQGKLIHVPLIVTDDDNEGTDFAYNATSQSEVAQFMKNNYPGLSHVQLDTISKAYPRMDPLPKHAAYFPSAAAAYGEATFTCPGNHMAASMSRYFSSDKVWNYRFNVQDPTEIANGKGVPHVFDLPAIFGVGETNEPTYSYANINSAIIPITMDYYLSFIKALNPNEYRNEDAPMWNPWGDGQGQRLKLETNSTNMEIVPKQQTERCEMWMKLAPAMEH</sequence>
<proteinExistence type="inferred from homology"/>
<evidence type="ECO:0000313" key="7">
    <source>
        <dbReference type="Proteomes" id="UP001147746"/>
    </source>
</evidence>
<keyword evidence="7" id="KW-1185">Reference proteome</keyword>
<feature type="compositionally biased region" description="Basic residues" evidence="4">
    <location>
        <begin position="52"/>
        <end position="73"/>
    </location>
</feature>
<dbReference type="PANTHER" id="PTHR43918">
    <property type="entry name" value="ACETYLCHOLINESTERASE"/>
    <property type="match status" value="1"/>
</dbReference>
<evidence type="ECO:0000256" key="1">
    <source>
        <dbReference type="ARBA" id="ARBA00005964"/>
    </source>
</evidence>
<accession>A0A9W9TZ86</accession>
<dbReference type="InterPro" id="IPR029058">
    <property type="entry name" value="AB_hydrolase_fold"/>
</dbReference>
<evidence type="ECO:0000313" key="6">
    <source>
        <dbReference type="EMBL" id="KAJ5299043.1"/>
    </source>
</evidence>
<dbReference type="EMBL" id="JAPZBO010000010">
    <property type="protein sequence ID" value="KAJ5299043.1"/>
    <property type="molecule type" value="Genomic_DNA"/>
</dbReference>
<comment type="caution">
    <text evidence="6">The sequence shown here is derived from an EMBL/GenBank/DDBJ whole genome shotgun (WGS) entry which is preliminary data.</text>
</comment>
<dbReference type="InterPro" id="IPR019819">
    <property type="entry name" value="Carboxylesterase_B_CS"/>
</dbReference>
<reference evidence="6" key="1">
    <citation type="submission" date="2022-12" db="EMBL/GenBank/DDBJ databases">
        <authorList>
            <person name="Petersen C."/>
        </authorList>
    </citation>
    <scope>NUCLEOTIDE SEQUENCE</scope>
    <source>
        <strain evidence="6">IBT 21472</strain>
    </source>
</reference>
<reference evidence="6" key="2">
    <citation type="journal article" date="2023" name="IMA Fungus">
        <title>Comparative genomic study of the Penicillium genus elucidates a diverse pangenome and 15 lateral gene transfer events.</title>
        <authorList>
            <person name="Petersen C."/>
            <person name="Sorensen T."/>
            <person name="Nielsen M.R."/>
            <person name="Sondergaard T.E."/>
            <person name="Sorensen J.L."/>
            <person name="Fitzpatrick D.A."/>
            <person name="Frisvad J.C."/>
            <person name="Nielsen K.L."/>
        </authorList>
    </citation>
    <scope>NUCLEOTIDE SEQUENCE</scope>
    <source>
        <strain evidence="6">IBT 21472</strain>
    </source>
</reference>
<dbReference type="PROSITE" id="PS00122">
    <property type="entry name" value="CARBOXYLESTERASE_B_1"/>
    <property type="match status" value="1"/>
</dbReference>
<feature type="region of interest" description="Disordered" evidence="4">
    <location>
        <begin position="1"/>
        <end position="73"/>
    </location>
</feature>
<dbReference type="Pfam" id="PF00135">
    <property type="entry name" value="COesterase"/>
    <property type="match status" value="1"/>
</dbReference>
<dbReference type="PROSITE" id="PS00941">
    <property type="entry name" value="CARBOXYLESTERASE_B_2"/>
    <property type="match status" value="1"/>
</dbReference>
<dbReference type="InterPro" id="IPR019826">
    <property type="entry name" value="Carboxylesterase_B_AS"/>
</dbReference>
<dbReference type="GO" id="GO:0052689">
    <property type="term" value="F:carboxylic ester hydrolase activity"/>
    <property type="evidence" value="ECO:0007669"/>
    <property type="project" value="TreeGrafter"/>
</dbReference>
<dbReference type="Gene3D" id="3.40.50.1820">
    <property type="entry name" value="alpha/beta hydrolase"/>
    <property type="match status" value="1"/>
</dbReference>
<evidence type="ECO:0000256" key="4">
    <source>
        <dbReference type="SAM" id="MobiDB-lite"/>
    </source>
</evidence>
<dbReference type="GO" id="GO:0017000">
    <property type="term" value="P:antibiotic biosynthetic process"/>
    <property type="evidence" value="ECO:0007669"/>
    <property type="project" value="UniProtKB-ARBA"/>
</dbReference>
<organism evidence="6 7">
    <name type="scientific">Penicillium atrosanguineum</name>
    <dbReference type="NCBI Taxonomy" id="1132637"/>
    <lineage>
        <taxon>Eukaryota</taxon>
        <taxon>Fungi</taxon>
        <taxon>Dikarya</taxon>
        <taxon>Ascomycota</taxon>
        <taxon>Pezizomycotina</taxon>
        <taxon>Eurotiomycetes</taxon>
        <taxon>Eurotiomycetidae</taxon>
        <taxon>Eurotiales</taxon>
        <taxon>Aspergillaceae</taxon>
        <taxon>Penicillium</taxon>
    </lineage>
</organism>
<gene>
    <name evidence="6" type="ORF">N7476_010600</name>
</gene>
<dbReference type="InterPro" id="IPR050654">
    <property type="entry name" value="AChE-related_enzymes"/>
</dbReference>
<dbReference type="SUPFAM" id="SSF53474">
    <property type="entry name" value="alpha/beta-Hydrolases"/>
    <property type="match status" value="1"/>
</dbReference>
<dbReference type="InterPro" id="IPR002018">
    <property type="entry name" value="CarbesteraseB"/>
</dbReference>
<protein>
    <recommendedName>
        <fullName evidence="3">Carboxylic ester hydrolase</fullName>
        <ecNumber evidence="3">3.1.1.-</ecNumber>
    </recommendedName>
</protein>
<dbReference type="Proteomes" id="UP001147746">
    <property type="component" value="Unassembled WGS sequence"/>
</dbReference>
<evidence type="ECO:0000256" key="2">
    <source>
        <dbReference type="ARBA" id="ARBA00022801"/>
    </source>
</evidence>
<evidence type="ECO:0000259" key="5">
    <source>
        <dbReference type="Pfam" id="PF00135"/>
    </source>
</evidence>
<keyword evidence="2 3" id="KW-0378">Hydrolase</keyword>
<dbReference type="GO" id="GO:0072330">
    <property type="term" value="P:monocarboxylic acid biosynthetic process"/>
    <property type="evidence" value="ECO:0007669"/>
    <property type="project" value="UniProtKB-ARBA"/>
</dbReference>